<dbReference type="SUPFAM" id="SSF55486">
    <property type="entry name" value="Metalloproteases ('zincins'), catalytic domain"/>
    <property type="match status" value="1"/>
</dbReference>
<protein>
    <recommendedName>
        <fullName evidence="8">oligopeptidase A</fullName>
        <ecNumber evidence="8">3.4.24.70</ecNumber>
    </recommendedName>
</protein>
<comment type="similarity">
    <text evidence="1 9">Belongs to the peptidase M3 family.</text>
</comment>
<evidence type="ECO:0000256" key="4">
    <source>
        <dbReference type="ARBA" id="ARBA00022801"/>
    </source>
</evidence>
<dbReference type="Pfam" id="PF19310">
    <property type="entry name" value="TOP_N"/>
    <property type="match status" value="1"/>
</dbReference>
<dbReference type="RefSeq" id="WP_113743394.1">
    <property type="nucleotide sequence ID" value="NZ_UAPU01000007.1"/>
</dbReference>
<dbReference type="Proteomes" id="UP000250086">
    <property type="component" value="Unassembled WGS sequence"/>
</dbReference>
<dbReference type="InterPro" id="IPR024079">
    <property type="entry name" value="MetalloPept_cat_dom_sf"/>
</dbReference>
<feature type="domain" description="Oligopeptidase A N-terminal" evidence="11">
    <location>
        <begin position="44"/>
        <end position="149"/>
    </location>
</feature>
<dbReference type="Gene3D" id="3.40.390.10">
    <property type="entry name" value="Collagenase (Catalytic Domain)"/>
    <property type="match status" value="1"/>
</dbReference>
<dbReference type="InterPro" id="IPR001567">
    <property type="entry name" value="Pept_M3A_M3B_dom"/>
</dbReference>
<dbReference type="AlphaFoldDB" id="A0A2X0VCW6"/>
<evidence type="ECO:0000313" key="13">
    <source>
        <dbReference type="Proteomes" id="UP000250086"/>
    </source>
</evidence>
<proteinExistence type="inferred from homology"/>
<dbReference type="NCBIfam" id="NF008159">
    <property type="entry name" value="PRK10911.1"/>
    <property type="match status" value="1"/>
</dbReference>
<dbReference type="Gene3D" id="1.10.1370.10">
    <property type="entry name" value="Neurolysin, domain 3"/>
    <property type="match status" value="1"/>
</dbReference>
<keyword evidence="4 9" id="KW-0378">Hydrolase</keyword>
<evidence type="ECO:0000256" key="7">
    <source>
        <dbReference type="ARBA" id="ARBA00024603"/>
    </source>
</evidence>
<dbReference type="InterPro" id="IPR024080">
    <property type="entry name" value="Neurolysin/TOP_N"/>
</dbReference>
<keyword evidence="6 9" id="KW-0482">Metalloprotease</keyword>
<keyword evidence="13" id="KW-1185">Reference proteome</keyword>
<dbReference type="GO" id="GO:0046872">
    <property type="term" value="F:metal ion binding"/>
    <property type="evidence" value="ECO:0007669"/>
    <property type="project" value="UniProtKB-UniRule"/>
</dbReference>
<dbReference type="GO" id="GO:0004222">
    <property type="term" value="F:metalloendopeptidase activity"/>
    <property type="evidence" value="ECO:0007669"/>
    <property type="project" value="UniProtKB-EC"/>
</dbReference>
<dbReference type="InterPro" id="IPR045666">
    <property type="entry name" value="OpdA_N"/>
</dbReference>
<dbReference type="EMBL" id="UAPV01000001">
    <property type="protein sequence ID" value="SPT69208.1"/>
    <property type="molecule type" value="Genomic_DNA"/>
</dbReference>
<dbReference type="PANTHER" id="PTHR43660">
    <property type="entry name" value="DIPEPTIDYL CARBOXYPEPTIDASE"/>
    <property type="match status" value="1"/>
</dbReference>
<evidence type="ECO:0000256" key="1">
    <source>
        <dbReference type="ARBA" id="ARBA00006040"/>
    </source>
</evidence>
<dbReference type="InterPro" id="IPR024077">
    <property type="entry name" value="Neurolysin/TOP_dom2"/>
</dbReference>
<name>A0A2X0VCW6_9GAMM</name>
<keyword evidence="2 9" id="KW-0645">Protease</keyword>
<evidence type="ECO:0000256" key="8">
    <source>
        <dbReference type="ARBA" id="ARBA00026100"/>
    </source>
</evidence>
<evidence type="ECO:0000256" key="3">
    <source>
        <dbReference type="ARBA" id="ARBA00022723"/>
    </source>
</evidence>
<evidence type="ECO:0000256" key="5">
    <source>
        <dbReference type="ARBA" id="ARBA00022833"/>
    </source>
</evidence>
<dbReference type="Gene3D" id="1.20.1050.40">
    <property type="entry name" value="Endopeptidase. Chain P, domain 1"/>
    <property type="match status" value="1"/>
</dbReference>
<dbReference type="EC" id="3.4.24.70" evidence="8"/>
<dbReference type="InterPro" id="IPR034005">
    <property type="entry name" value="M3A_DCP"/>
</dbReference>
<accession>A0A2X0VCW6</accession>
<evidence type="ECO:0000256" key="2">
    <source>
        <dbReference type="ARBA" id="ARBA00022670"/>
    </source>
</evidence>
<evidence type="ECO:0000256" key="6">
    <source>
        <dbReference type="ARBA" id="ARBA00023049"/>
    </source>
</evidence>
<feature type="domain" description="Peptidase M3A/M3B catalytic" evidence="10">
    <location>
        <begin position="223"/>
        <end position="675"/>
    </location>
</feature>
<dbReference type="FunFam" id="3.40.390.10:FF:000009">
    <property type="entry name" value="Oligopeptidase A"/>
    <property type="match status" value="1"/>
</dbReference>
<reference evidence="12 13" key="1">
    <citation type="submission" date="2018-06" db="EMBL/GenBank/DDBJ databases">
        <authorList>
            <consortium name="Pathogen Informatics"/>
            <person name="Doyle S."/>
        </authorList>
    </citation>
    <scope>NUCLEOTIDE SEQUENCE [LARGE SCALE GENOMIC DNA]</scope>
    <source>
        <strain evidence="12 13">NCTC13093</strain>
    </source>
</reference>
<comment type="catalytic activity">
    <reaction evidence="7">
        <text>Hydrolysis of oligopeptides, with broad specificity. Gly or Ala commonly occur as P1 or P1' residues, but more distant residues are also important, as is shown by the fact that Z-Gly-Pro-Gly-|-Gly-Pro-Ala is cleaved, but not Z-(Gly)(5).</text>
        <dbReference type="EC" id="3.4.24.70"/>
    </reaction>
</comment>
<dbReference type="OrthoDB" id="9773538at2"/>
<keyword evidence="3 9" id="KW-0479">Metal-binding</keyword>
<keyword evidence="5 9" id="KW-0862">Zinc</keyword>
<comment type="cofactor">
    <cofactor evidence="9">
        <name>Zn(2+)</name>
        <dbReference type="ChEBI" id="CHEBI:29105"/>
    </cofactor>
    <text evidence="9">Binds 1 zinc ion.</text>
</comment>
<evidence type="ECO:0000313" key="12">
    <source>
        <dbReference type="EMBL" id="SPT69208.1"/>
    </source>
</evidence>
<dbReference type="GO" id="GO:0006508">
    <property type="term" value="P:proteolysis"/>
    <property type="evidence" value="ECO:0007669"/>
    <property type="project" value="UniProtKB-KW"/>
</dbReference>
<evidence type="ECO:0000256" key="9">
    <source>
        <dbReference type="RuleBase" id="RU003435"/>
    </source>
</evidence>
<dbReference type="CDD" id="cd06456">
    <property type="entry name" value="M3A_DCP"/>
    <property type="match status" value="1"/>
</dbReference>
<dbReference type="InterPro" id="IPR045090">
    <property type="entry name" value="Pept_M3A_M3B"/>
</dbReference>
<gene>
    <name evidence="12" type="primary">prlC</name>
    <name evidence="12" type="ORF">NCTC13093_00572</name>
</gene>
<dbReference type="GO" id="GO:0005829">
    <property type="term" value="C:cytosol"/>
    <property type="evidence" value="ECO:0007669"/>
    <property type="project" value="UniProtKB-ARBA"/>
</dbReference>
<dbReference type="Pfam" id="PF01432">
    <property type="entry name" value="Peptidase_M3"/>
    <property type="match status" value="1"/>
</dbReference>
<evidence type="ECO:0000259" key="11">
    <source>
        <dbReference type="Pfam" id="PF19310"/>
    </source>
</evidence>
<sequence length="681" mass="77623">MQNPLNKITGLPSFSQVKPEHIKEAVSAAIENCKNTVISTVDKNQDNPTWDNVIAPIEEADDRFSKIWSVVSHLNSVMNTDELRAAYEECLPMISDYSTFVGQYRPLYDVMVKIKNSDAFGLMTKAQRKSVENSIRDFVLTGVGLEEKAQKRFGEISQKLSLLQSKFANNVLDATYDYIKHVSDKNELEGLPQGVLNLASSEAKKRDLEGYVFTLEMPSYLPLLTYADNRALRQEMYEAYNTRASELGPSANKFDNTSIIDEILKLRQEEAQILGFKSYAHLSLATKMAKEPEEVIDFLTDLADKSLAQGRKEIEALECFAKENGVDKLEPWDVAYYSEKLRQKEYAYNAEELRPYFPVDKVIHGLFECAQRVYSISFRNRFGVDTWHEDVECYDVYDEFGSKIGTFYLDLYARSGKRGGAWMDECQSRRYRMDGALQLPVAYLVCNFTPPINGRQSQLTHDEVVTLFHEFGHGLNQLLTRIDIADVSGINGVPWDAVELPSQFNENFAWEEEVLSFLSSHSTTHEPLPKDKLESLIKAKNFHSALSMLRQLTFALFDFRIHFEYKDDGKSHVYEILNDVVSKYQVTPRYDNSRFPNSFNHIFAGGYAAGYYSYKWAEVLAADAFGRFEEDGIFNKETGLAFRDHIMASGGAEDPMVSFTAFRGRKPKVDALLIKSGINYK</sequence>
<evidence type="ECO:0000259" key="10">
    <source>
        <dbReference type="Pfam" id="PF01432"/>
    </source>
</evidence>
<dbReference type="PANTHER" id="PTHR43660:SF1">
    <property type="entry name" value="DIPEPTIDYL CARBOXYPEPTIDASE"/>
    <property type="match status" value="1"/>
</dbReference>
<organism evidence="12 13">
    <name type="scientific">Anaerobiospirillum thomasii</name>
    <dbReference type="NCBI Taxonomy" id="179995"/>
    <lineage>
        <taxon>Bacteria</taxon>
        <taxon>Pseudomonadati</taxon>
        <taxon>Pseudomonadota</taxon>
        <taxon>Gammaproteobacteria</taxon>
        <taxon>Aeromonadales</taxon>
        <taxon>Succinivibrionaceae</taxon>
        <taxon>Anaerobiospirillum</taxon>
    </lineage>
</organism>